<dbReference type="InterPro" id="IPR047266">
    <property type="entry name" value="KMT5A-like_SET"/>
</dbReference>
<dbReference type="PANTHER" id="PTHR46167:SF1">
    <property type="entry name" value="N-LYSINE METHYLTRANSFERASE KMT5A"/>
    <property type="match status" value="1"/>
</dbReference>
<evidence type="ECO:0000256" key="5">
    <source>
        <dbReference type="ARBA" id="ARBA00022603"/>
    </source>
</evidence>
<dbReference type="EC" id="2.1.1.361" evidence="3"/>
<dbReference type="Gene3D" id="2.170.270.10">
    <property type="entry name" value="SET domain"/>
    <property type="match status" value="1"/>
</dbReference>
<dbReference type="InterPro" id="IPR001214">
    <property type="entry name" value="SET_dom"/>
</dbReference>
<evidence type="ECO:0000256" key="9">
    <source>
        <dbReference type="ARBA" id="ARBA00023015"/>
    </source>
</evidence>
<evidence type="ECO:0000256" key="10">
    <source>
        <dbReference type="ARBA" id="ARBA00023163"/>
    </source>
</evidence>
<dbReference type="GO" id="GO:0005700">
    <property type="term" value="C:polytene chromosome"/>
    <property type="evidence" value="ECO:0007669"/>
    <property type="project" value="TreeGrafter"/>
</dbReference>
<dbReference type="Proteomes" id="UP000515163">
    <property type="component" value="Unplaced"/>
</dbReference>
<keyword evidence="8" id="KW-0156">Chromatin regulator</keyword>
<feature type="compositionally biased region" description="Basic and acidic residues" evidence="13">
    <location>
        <begin position="83"/>
        <end position="99"/>
    </location>
</feature>
<dbReference type="FunCoup" id="A0A6P8HE02">
    <property type="interactions" value="1077"/>
</dbReference>
<dbReference type="GO" id="GO:0140944">
    <property type="term" value="F:histone H4K20 monomethyltransferase activity"/>
    <property type="evidence" value="ECO:0007669"/>
    <property type="project" value="UniProtKB-EC"/>
</dbReference>
<dbReference type="GO" id="GO:0005634">
    <property type="term" value="C:nucleus"/>
    <property type="evidence" value="ECO:0007669"/>
    <property type="project" value="UniProtKB-SubCell"/>
</dbReference>
<accession>A0A6P8HE02</accession>
<evidence type="ECO:0000256" key="2">
    <source>
        <dbReference type="ARBA" id="ARBA00004286"/>
    </source>
</evidence>
<comment type="subcellular location">
    <subcellularLocation>
        <location evidence="2">Chromosome</location>
    </subcellularLocation>
    <subcellularLocation>
        <location evidence="1">Nucleus</location>
    </subcellularLocation>
</comment>
<feature type="compositionally biased region" description="Basic and acidic residues" evidence="13">
    <location>
        <begin position="111"/>
        <end position="129"/>
    </location>
</feature>
<dbReference type="Pfam" id="PF00856">
    <property type="entry name" value="SET"/>
    <property type="match status" value="1"/>
</dbReference>
<dbReference type="OrthoDB" id="5560686at2759"/>
<dbReference type="InParanoid" id="A0A6P8HE02"/>
<dbReference type="KEGG" id="aten:116290935"/>
<dbReference type="GO" id="GO:0043516">
    <property type="term" value="P:regulation of DNA damage response, signal transduction by p53 class mediator"/>
    <property type="evidence" value="ECO:0007669"/>
    <property type="project" value="TreeGrafter"/>
</dbReference>
<evidence type="ECO:0000256" key="12">
    <source>
        <dbReference type="ARBA" id="ARBA00047784"/>
    </source>
</evidence>
<proteinExistence type="predicted"/>
<sequence>MMPRKRNKTKKDTSKKTRESSQETGNIETCSPPDDGEGQGGVDSKIPNYFPVSPSNKDTNNSSESPSNTSMPTSTNEDSILNTDKEREKDKPIDFDEQKAVNPNKTPSPSKDIRVEVAEEQKVPGDGNKRPLKQSLLSPKRDSGSVPVKSKRKIKTNSSKGNIKEEKSKNSEITKYFPVRRSERRVKSKIEEEKQTKIEKAVLEGIEEGIEVRNVEGKGRGVFALWSFKRGDFVCEYHGEHIDYETAKKREKEYSEDENIGCYMYYFTFKNKKFCVDATQESGRLGRLLNHSINGNCTTKLISIRDKPYLILVAAKDIQPNSELLYDYGERNKDAIASHPWLQA</sequence>
<keyword evidence="9" id="KW-0805">Transcription regulation</keyword>
<dbReference type="SMART" id="SM00317">
    <property type="entry name" value="SET"/>
    <property type="match status" value="1"/>
</dbReference>
<evidence type="ECO:0000256" key="1">
    <source>
        <dbReference type="ARBA" id="ARBA00004123"/>
    </source>
</evidence>
<comment type="catalytic activity">
    <reaction evidence="12">
        <text>L-lysyl(20)-[histone H4] + S-adenosyl-L-methionine = N(6)-methyl-L-lysyl(20)-[histone H4] + S-adenosyl-L-homocysteine + H(+)</text>
        <dbReference type="Rhea" id="RHEA:60344"/>
        <dbReference type="Rhea" id="RHEA-COMP:15554"/>
        <dbReference type="Rhea" id="RHEA-COMP:15555"/>
        <dbReference type="ChEBI" id="CHEBI:15378"/>
        <dbReference type="ChEBI" id="CHEBI:29969"/>
        <dbReference type="ChEBI" id="CHEBI:57856"/>
        <dbReference type="ChEBI" id="CHEBI:59789"/>
        <dbReference type="ChEBI" id="CHEBI:61929"/>
        <dbReference type="EC" id="2.1.1.361"/>
    </reaction>
</comment>
<gene>
    <name evidence="16" type="primary">LOC116290935</name>
</gene>
<keyword evidence="4" id="KW-0158">Chromosome</keyword>
<keyword evidence="15" id="KW-1185">Reference proteome</keyword>
<organism evidence="15 16">
    <name type="scientific">Actinia tenebrosa</name>
    <name type="common">Australian red waratah sea anemone</name>
    <dbReference type="NCBI Taxonomy" id="6105"/>
    <lineage>
        <taxon>Eukaryota</taxon>
        <taxon>Metazoa</taxon>
        <taxon>Cnidaria</taxon>
        <taxon>Anthozoa</taxon>
        <taxon>Hexacorallia</taxon>
        <taxon>Actiniaria</taxon>
        <taxon>Actiniidae</taxon>
        <taxon>Actinia</taxon>
    </lineage>
</organism>
<dbReference type="InterPro" id="IPR016858">
    <property type="entry name" value="KMT5A-like"/>
</dbReference>
<evidence type="ECO:0000256" key="3">
    <source>
        <dbReference type="ARBA" id="ARBA00012187"/>
    </source>
</evidence>
<reference evidence="16" key="1">
    <citation type="submission" date="2025-08" db="UniProtKB">
        <authorList>
            <consortium name="RefSeq"/>
        </authorList>
    </citation>
    <scope>IDENTIFICATION</scope>
    <source>
        <tissue evidence="16">Tentacle</tissue>
    </source>
</reference>
<dbReference type="CDD" id="cd10528">
    <property type="entry name" value="SET_SETD8"/>
    <property type="match status" value="1"/>
</dbReference>
<feature type="domain" description="SET" evidence="14">
    <location>
        <begin position="208"/>
        <end position="329"/>
    </location>
</feature>
<feature type="region of interest" description="Disordered" evidence="13">
    <location>
        <begin position="1"/>
        <end position="169"/>
    </location>
</feature>
<evidence type="ECO:0000313" key="16">
    <source>
        <dbReference type="RefSeq" id="XP_031553921.1"/>
    </source>
</evidence>
<keyword evidence="11" id="KW-0539">Nucleus</keyword>
<dbReference type="PANTHER" id="PTHR46167">
    <property type="entry name" value="N-LYSINE METHYLTRANSFERASE KMT5A"/>
    <property type="match status" value="1"/>
</dbReference>
<dbReference type="GeneID" id="116290935"/>
<dbReference type="GO" id="GO:0032259">
    <property type="term" value="P:methylation"/>
    <property type="evidence" value="ECO:0007669"/>
    <property type="project" value="UniProtKB-KW"/>
</dbReference>
<keyword evidence="6" id="KW-0808">Transferase</keyword>
<dbReference type="InterPro" id="IPR051760">
    <property type="entry name" value="KMT5A"/>
</dbReference>
<evidence type="ECO:0000256" key="6">
    <source>
        <dbReference type="ARBA" id="ARBA00022679"/>
    </source>
</evidence>
<feature type="compositionally biased region" description="Basic and acidic residues" evidence="13">
    <location>
        <begin position="10"/>
        <end position="21"/>
    </location>
</feature>
<feature type="compositionally biased region" description="Low complexity" evidence="13">
    <location>
        <begin position="59"/>
        <end position="77"/>
    </location>
</feature>
<dbReference type="InterPro" id="IPR046341">
    <property type="entry name" value="SET_dom_sf"/>
</dbReference>
<dbReference type="AlphaFoldDB" id="A0A6P8HE02"/>
<protein>
    <recommendedName>
        <fullName evidence="3">[histone H4]-lysine(20) N-methyltransferase</fullName>
        <ecNumber evidence="3">2.1.1.361</ecNumber>
    </recommendedName>
</protein>
<dbReference type="SUPFAM" id="SSF82199">
    <property type="entry name" value="SET domain"/>
    <property type="match status" value="1"/>
</dbReference>
<dbReference type="GO" id="GO:0006357">
    <property type="term" value="P:regulation of transcription by RNA polymerase II"/>
    <property type="evidence" value="ECO:0007669"/>
    <property type="project" value="TreeGrafter"/>
</dbReference>
<evidence type="ECO:0000313" key="15">
    <source>
        <dbReference type="Proteomes" id="UP000515163"/>
    </source>
</evidence>
<dbReference type="PROSITE" id="PS50280">
    <property type="entry name" value="SET"/>
    <property type="match status" value="1"/>
</dbReference>
<evidence type="ECO:0000259" key="14">
    <source>
        <dbReference type="PROSITE" id="PS50280"/>
    </source>
</evidence>
<name>A0A6P8HE02_ACTTE</name>
<evidence type="ECO:0000256" key="7">
    <source>
        <dbReference type="ARBA" id="ARBA00022691"/>
    </source>
</evidence>
<evidence type="ECO:0000256" key="4">
    <source>
        <dbReference type="ARBA" id="ARBA00022454"/>
    </source>
</evidence>
<keyword evidence="7" id="KW-0949">S-adenosyl-L-methionine</keyword>
<evidence type="ECO:0000256" key="11">
    <source>
        <dbReference type="ARBA" id="ARBA00023242"/>
    </source>
</evidence>
<evidence type="ECO:0000256" key="13">
    <source>
        <dbReference type="SAM" id="MobiDB-lite"/>
    </source>
</evidence>
<dbReference type="PROSITE" id="PS51571">
    <property type="entry name" value="SAM_MT43_PR_SET"/>
    <property type="match status" value="1"/>
</dbReference>
<evidence type="ECO:0000256" key="8">
    <source>
        <dbReference type="ARBA" id="ARBA00022853"/>
    </source>
</evidence>
<dbReference type="RefSeq" id="XP_031553921.1">
    <property type="nucleotide sequence ID" value="XM_031698061.1"/>
</dbReference>
<keyword evidence="10" id="KW-0804">Transcription</keyword>
<keyword evidence="5" id="KW-0489">Methyltransferase</keyword>